<feature type="non-terminal residue" evidence="2">
    <location>
        <position position="1"/>
    </location>
</feature>
<dbReference type="Proteomes" id="UP000492820">
    <property type="component" value="Unassembled WGS sequence"/>
</dbReference>
<proteinExistence type="predicted"/>
<reference evidence="4" key="3">
    <citation type="submission" date="2020-10" db="UniProtKB">
        <authorList>
            <consortium name="WormBaseParasite"/>
        </authorList>
    </citation>
    <scope>IDENTIFICATION</scope>
</reference>
<dbReference type="EMBL" id="LK028589">
    <property type="protein sequence ID" value="CDS23232.1"/>
    <property type="molecule type" value="Genomic_DNA"/>
</dbReference>
<name>A0A068WZW4_ECHGR</name>
<gene>
    <name evidence="2" type="ORF">EgrG_001099000</name>
</gene>
<evidence type="ECO:0000313" key="2">
    <source>
        <dbReference type="EMBL" id="CDS23232.1"/>
    </source>
</evidence>
<evidence type="ECO:0000313" key="4">
    <source>
        <dbReference type="WBParaSite" id="EgrG_001099000"/>
    </source>
</evidence>
<reference evidence="2 3" key="1">
    <citation type="journal article" date="2013" name="Nature">
        <title>The genomes of four tapeworm species reveal adaptations to parasitism.</title>
        <authorList>
            <person name="Tsai I.J."/>
            <person name="Zarowiecki M."/>
            <person name="Holroyd N."/>
            <person name="Garciarrubio A."/>
            <person name="Sanchez-Flores A."/>
            <person name="Brooks K.L."/>
            <person name="Tracey A."/>
            <person name="Bobes R.J."/>
            <person name="Fragoso G."/>
            <person name="Sciutto E."/>
            <person name="Aslett M."/>
            <person name="Beasley H."/>
            <person name="Bennett H.M."/>
            <person name="Cai J."/>
            <person name="Camicia F."/>
            <person name="Clark R."/>
            <person name="Cucher M."/>
            <person name="De Silva N."/>
            <person name="Day T.A."/>
            <person name="Deplazes P."/>
            <person name="Estrada K."/>
            <person name="Fernandez C."/>
            <person name="Holland P.W."/>
            <person name="Hou J."/>
            <person name="Hu S."/>
            <person name="Huckvale T."/>
            <person name="Hung S.S."/>
            <person name="Kamenetzky L."/>
            <person name="Keane J.A."/>
            <person name="Kiss F."/>
            <person name="Koziol U."/>
            <person name="Lambert O."/>
            <person name="Liu K."/>
            <person name="Luo X."/>
            <person name="Luo Y."/>
            <person name="Macchiaroli N."/>
            <person name="Nichol S."/>
            <person name="Paps J."/>
            <person name="Parkinson J."/>
            <person name="Pouchkina-Stantcheva N."/>
            <person name="Riddiford N."/>
            <person name="Rosenzvit M."/>
            <person name="Salinas G."/>
            <person name="Wasmuth J.D."/>
            <person name="Zamanian M."/>
            <person name="Zheng Y."/>
            <person name="Cai X."/>
            <person name="Soberon X."/>
            <person name="Olson P.D."/>
            <person name="Laclette J.P."/>
            <person name="Brehm K."/>
            <person name="Berriman M."/>
            <person name="Garciarrubio A."/>
            <person name="Bobes R.J."/>
            <person name="Fragoso G."/>
            <person name="Sanchez-Flores A."/>
            <person name="Estrada K."/>
            <person name="Cevallos M.A."/>
            <person name="Morett E."/>
            <person name="Gonzalez V."/>
            <person name="Portillo T."/>
            <person name="Ochoa-Leyva A."/>
            <person name="Jose M.V."/>
            <person name="Sciutto E."/>
            <person name="Landa A."/>
            <person name="Jimenez L."/>
            <person name="Valdes V."/>
            <person name="Carrero J.C."/>
            <person name="Larralde C."/>
            <person name="Morales-Montor J."/>
            <person name="Limon-Lason J."/>
            <person name="Soberon X."/>
            <person name="Laclette J.P."/>
        </authorList>
    </citation>
    <scope>NUCLEOTIDE SEQUENCE [LARGE SCALE GENOMIC DNA]</scope>
</reference>
<evidence type="ECO:0000313" key="3">
    <source>
        <dbReference type="Proteomes" id="UP000492820"/>
    </source>
</evidence>
<dbReference type="WBParaSite" id="EgrG_001099000">
    <property type="protein sequence ID" value="EgrG_001099000"/>
    <property type="gene ID" value="EgrG_001099000"/>
</dbReference>
<reference evidence="2" key="2">
    <citation type="submission" date="2014-06" db="EMBL/GenBank/DDBJ databases">
        <authorList>
            <person name="Aslett M."/>
        </authorList>
    </citation>
    <scope>NUCLEOTIDE SEQUENCE</scope>
</reference>
<evidence type="ECO:0000256" key="1">
    <source>
        <dbReference type="SAM" id="MobiDB-lite"/>
    </source>
</evidence>
<feature type="compositionally biased region" description="Acidic residues" evidence="1">
    <location>
        <begin position="27"/>
        <end position="36"/>
    </location>
</feature>
<accession>A0A068WZW4</accession>
<feature type="region of interest" description="Disordered" evidence="1">
    <location>
        <begin position="1"/>
        <end position="38"/>
    </location>
</feature>
<organism evidence="2">
    <name type="scientific">Echinococcus granulosus</name>
    <name type="common">Hydatid tapeworm</name>
    <dbReference type="NCBI Taxonomy" id="6210"/>
    <lineage>
        <taxon>Eukaryota</taxon>
        <taxon>Metazoa</taxon>
        <taxon>Spiralia</taxon>
        <taxon>Lophotrochozoa</taxon>
        <taxon>Platyhelminthes</taxon>
        <taxon>Cestoda</taxon>
        <taxon>Eucestoda</taxon>
        <taxon>Cyclophyllidea</taxon>
        <taxon>Taeniidae</taxon>
        <taxon>Echinococcus</taxon>
        <taxon>Echinococcus granulosus group</taxon>
    </lineage>
</organism>
<protein>
    <submittedName>
        <fullName evidence="4">Ovule protein</fullName>
    </submittedName>
</protein>
<dbReference type="AlphaFoldDB" id="A0A068WZW4"/>
<sequence>APHRRLRSGKCGVHSPSSSSPKVEATNEQEEEEEDGVEKMSFDGSFPIKNLSPLSSLCTFTAIDVWQWQLWTLSKR</sequence>